<dbReference type="Proteomes" id="UP000602124">
    <property type="component" value="Unassembled WGS sequence"/>
</dbReference>
<evidence type="ECO:0000313" key="3">
    <source>
        <dbReference type="Proteomes" id="UP000602124"/>
    </source>
</evidence>
<accession>A0A934IR27</accession>
<dbReference type="AlphaFoldDB" id="A0A934IR27"/>
<feature type="domain" description="AAA+ ATPase" evidence="1">
    <location>
        <begin position="241"/>
        <end position="383"/>
    </location>
</feature>
<gene>
    <name evidence="2" type="ORF">JEQ47_02700</name>
</gene>
<evidence type="ECO:0000259" key="1">
    <source>
        <dbReference type="SMART" id="SM00382"/>
    </source>
</evidence>
<dbReference type="Gene3D" id="1.10.8.60">
    <property type="match status" value="1"/>
</dbReference>
<dbReference type="Gene3D" id="1.20.58.760">
    <property type="entry name" value="Peptidase M41"/>
    <property type="match status" value="1"/>
</dbReference>
<dbReference type="InterPro" id="IPR027417">
    <property type="entry name" value="P-loop_NTPase"/>
</dbReference>
<dbReference type="SUPFAM" id="SSF140990">
    <property type="entry name" value="FtsH protease domain-like"/>
    <property type="match status" value="1"/>
</dbReference>
<dbReference type="GO" id="GO:0004176">
    <property type="term" value="F:ATP-dependent peptidase activity"/>
    <property type="evidence" value="ECO:0007669"/>
    <property type="project" value="InterPro"/>
</dbReference>
<dbReference type="RefSeq" id="WP_198874850.1">
    <property type="nucleotide sequence ID" value="NZ_JAEKMH010000001.1"/>
</dbReference>
<dbReference type="InterPro" id="IPR037219">
    <property type="entry name" value="Peptidase_M41-like"/>
</dbReference>
<reference evidence="2" key="1">
    <citation type="submission" date="2020-12" db="EMBL/GenBank/DDBJ databases">
        <title>Devosia sp. MSA67 isolated from Mo River.</title>
        <authorList>
            <person name="Ma F."/>
            <person name="Zi Z."/>
        </authorList>
    </citation>
    <scope>NUCLEOTIDE SEQUENCE</scope>
    <source>
        <strain evidence="2">MSA67</strain>
    </source>
</reference>
<dbReference type="InterPro" id="IPR003959">
    <property type="entry name" value="ATPase_AAA_core"/>
</dbReference>
<dbReference type="Pfam" id="PF00004">
    <property type="entry name" value="AAA"/>
    <property type="match status" value="1"/>
</dbReference>
<dbReference type="GO" id="GO:0030163">
    <property type="term" value="P:protein catabolic process"/>
    <property type="evidence" value="ECO:0007669"/>
    <property type="project" value="TreeGrafter"/>
</dbReference>
<organism evidence="2 3">
    <name type="scientific">Devosia sediminis</name>
    <dbReference type="NCBI Taxonomy" id="2798801"/>
    <lineage>
        <taxon>Bacteria</taxon>
        <taxon>Pseudomonadati</taxon>
        <taxon>Pseudomonadota</taxon>
        <taxon>Alphaproteobacteria</taxon>
        <taxon>Hyphomicrobiales</taxon>
        <taxon>Devosiaceae</taxon>
        <taxon>Devosia</taxon>
    </lineage>
</organism>
<proteinExistence type="predicted"/>
<dbReference type="CDD" id="cd19481">
    <property type="entry name" value="RecA-like_protease"/>
    <property type="match status" value="1"/>
</dbReference>
<dbReference type="InterPro" id="IPR003593">
    <property type="entry name" value="AAA+_ATPase"/>
</dbReference>
<dbReference type="PANTHER" id="PTHR23076">
    <property type="entry name" value="METALLOPROTEASE M41 FTSH"/>
    <property type="match status" value="1"/>
</dbReference>
<dbReference type="GO" id="GO:0006508">
    <property type="term" value="P:proteolysis"/>
    <property type="evidence" value="ECO:0007669"/>
    <property type="project" value="InterPro"/>
</dbReference>
<comment type="caution">
    <text evidence="2">The sequence shown here is derived from an EMBL/GenBank/DDBJ whole genome shotgun (WGS) entry which is preliminary data.</text>
</comment>
<evidence type="ECO:0000313" key="2">
    <source>
        <dbReference type="EMBL" id="MBJ3783621.1"/>
    </source>
</evidence>
<sequence>MFDHDEDDFPFQHGDDEMTIGRKDEGLTVRQALAELAVKGAISTDLRKSLIKGELRSIVLVVPSAEWTNMAGGAVEDIHDRIYAFCKASGKKEAEDASAINKALAAGRTVVAVTPSVRTLPAIFKTVASETIEVPPPSAALVAQLVRRFSVGRLPSSFSRLDTSVLDFDELCGLVEKGADAAVTAERIANAISAKTRTARVGETLPDLEVAVEFGDARLWAIDLKQDLSDIKAGIIGWSEVDKGCVLHGPPGTGKTTYARALGQYLGIPVVIGSVSELFACSAGYLDSVIKAQRALFERAMQQAPAVLFLDEIDQMPDLDQISQRGKDWWSPVVADFLQLLDSAVSDRDGLIVIGATNRVEALAPACLRPGRLERSIYLGPPDETGAARVLRHHLGPSLADADLSPMASICSARRMTGADIMDLVRSAKRLARREKREMSLSDLTARLVPPYELTEAQRSRVALHEAGHAAIAALHFPDRLVSVSIDPFGGGIASGGHVRVEIPDDLLETKSDLDRRVEMLLAGRAAEIAFLGEASSGSGGSETSDLGLAMRMLAAAHLSFGTADAPRWRCEPERAMDMLRLDPRTMSQVETELAKLAASAIDLVRSRRSEIETLAGELLSRSTLSAAEVLTIVRKGESASTNLVSRRFESNESTLPWTESA</sequence>
<dbReference type="InterPro" id="IPR000642">
    <property type="entry name" value="Peptidase_M41"/>
</dbReference>
<dbReference type="GO" id="GO:0004222">
    <property type="term" value="F:metalloendopeptidase activity"/>
    <property type="evidence" value="ECO:0007669"/>
    <property type="project" value="InterPro"/>
</dbReference>
<name>A0A934IR27_9HYPH</name>
<dbReference type="SMART" id="SM00382">
    <property type="entry name" value="AAA"/>
    <property type="match status" value="1"/>
</dbReference>
<dbReference type="EMBL" id="JAEKMH010000001">
    <property type="protein sequence ID" value="MBJ3783621.1"/>
    <property type="molecule type" value="Genomic_DNA"/>
</dbReference>
<dbReference type="GO" id="GO:0005524">
    <property type="term" value="F:ATP binding"/>
    <property type="evidence" value="ECO:0007669"/>
    <property type="project" value="InterPro"/>
</dbReference>
<dbReference type="GO" id="GO:0016887">
    <property type="term" value="F:ATP hydrolysis activity"/>
    <property type="evidence" value="ECO:0007669"/>
    <property type="project" value="InterPro"/>
</dbReference>
<dbReference type="Pfam" id="PF01434">
    <property type="entry name" value="Peptidase_M41"/>
    <property type="match status" value="1"/>
</dbReference>
<dbReference type="SUPFAM" id="SSF52540">
    <property type="entry name" value="P-loop containing nucleoside triphosphate hydrolases"/>
    <property type="match status" value="1"/>
</dbReference>
<keyword evidence="3" id="KW-1185">Reference proteome</keyword>
<protein>
    <submittedName>
        <fullName evidence="2">AAA family ATPase</fullName>
    </submittedName>
</protein>
<dbReference type="PANTHER" id="PTHR23076:SF97">
    <property type="entry name" value="ATP-DEPENDENT ZINC METALLOPROTEASE YME1L1"/>
    <property type="match status" value="1"/>
</dbReference>
<dbReference type="Gene3D" id="3.40.50.300">
    <property type="entry name" value="P-loop containing nucleotide triphosphate hydrolases"/>
    <property type="match status" value="1"/>
</dbReference>
<dbReference type="GO" id="GO:0005886">
    <property type="term" value="C:plasma membrane"/>
    <property type="evidence" value="ECO:0007669"/>
    <property type="project" value="TreeGrafter"/>
</dbReference>